<keyword evidence="7 9" id="KW-0456">Lyase</keyword>
<dbReference type="GO" id="GO:0006730">
    <property type="term" value="P:one-carbon metabolic process"/>
    <property type="evidence" value="ECO:0007669"/>
    <property type="project" value="TreeGrafter"/>
</dbReference>
<dbReference type="OrthoDB" id="429145at2759"/>
<dbReference type="InterPro" id="IPR023561">
    <property type="entry name" value="Carbonic_anhydrase_a-class"/>
</dbReference>
<dbReference type="PROSITE" id="PS00162">
    <property type="entry name" value="ALPHA_CA_1"/>
    <property type="match status" value="1"/>
</dbReference>
<feature type="chain" id="PRO_5036518422" description="Carbonic anhydrase" evidence="9">
    <location>
        <begin position="29"/>
        <end position="278"/>
    </location>
</feature>
<sequence>MKQQRTLVLCSYALIFLLLFSHPLSVTAQEVEDEREFDYIEGSEKGPARWGDIKREWADCRTGRLQSPIDMSDRRVKMVQKTENIKRNYRPFNATLKNRGHDIMVQWEGRDKAGSIQINGTRYFLQQCHWHSPSEHTINGRRYDMELHMLHTTPEQKIAVIGYLYKIGKPDAFLSKLLNDIMSMTDQILKRNIGIVDPREIKFGGKKYYRYMGSLTTPPCKQGVIWTINKKIRTISKDQVRALRVAVHDHAEKNARPLQPLNQREIHFHGHIPKDTYN</sequence>
<proteinExistence type="inferred from homology"/>
<dbReference type="InterPro" id="IPR041891">
    <property type="entry name" value="Alpha_CA_prokaryot-like"/>
</dbReference>
<evidence type="ECO:0000256" key="9">
    <source>
        <dbReference type="RuleBase" id="RU367011"/>
    </source>
</evidence>
<comment type="cofactor">
    <cofactor evidence="1 9">
        <name>Zn(2+)</name>
        <dbReference type="ChEBI" id="CHEBI:29105"/>
    </cofactor>
</comment>
<accession>A0A8X7ZJ36</accession>
<dbReference type="GO" id="GO:0009570">
    <property type="term" value="C:chloroplast stroma"/>
    <property type="evidence" value="ECO:0007669"/>
    <property type="project" value="UniProtKB-SubCell"/>
</dbReference>
<evidence type="ECO:0000256" key="8">
    <source>
        <dbReference type="ARBA" id="ARBA00048348"/>
    </source>
</evidence>
<dbReference type="PANTHER" id="PTHR18952:SF201">
    <property type="entry name" value="CARBONIC ANHYDRASE"/>
    <property type="match status" value="1"/>
</dbReference>
<dbReference type="EMBL" id="JAAWWB010000012">
    <property type="protein sequence ID" value="KAG6769755.1"/>
    <property type="molecule type" value="Genomic_DNA"/>
</dbReference>
<feature type="domain" description="Alpha-carbonic anhydrase" evidence="10">
    <location>
        <begin position="35"/>
        <end position="270"/>
    </location>
</feature>
<evidence type="ECO:0000313" key="11">
    <source>
        <dbReference type="EMBL" id="KAG6769755.1"/>
    </source>
</evidence>
<dbReference type="GO" id="GO:0008270">
    <property type="term" value="F:zinc ion binding"/>
    <property type="evidence" value="ECO:0007669"/>
    <property type="project" value="UniProtKB-UniRule"/>
</dbReference>
<dbReference type="SMART" id="SM01057">
    <property type="entry name" value="Carb_anhydrase"/>
    <property type="match status" value="1"/>
</dbReference>
<dbReference type="CDD" id="cd03124">
    <property type="entry name" value="alpha_CA_prokaryotic_like"/>
    <property type="match status" value="1"/>
</dbReference>
<reference evidence="11" key="1">
    <citation type="journal article" date="2020" name="bioRxiv">
        <title>Hybrid origin of Populus tomentosa Carr. identified through genome sequencing and phylogenomic analysis.</title>
        <authorList>
            <person name="An X."/>
            <person name="Gao K."/>
            <person name="Chen Z."/>
            <person name="Li J."/>
            <person name="Yang X."/>
            <person name="Yang X."/>
            <person name="Zhou J."/>
            <person name="Guo T."/>
            <person name="Zhao T."/>
            <person name="Huang S."/>
            <person name="Miao D."/>
            <person name="Khan W.U."/>
            <person name="Rao P."/>
            <person name="Ye M."/>
            <person name="Lei B."/>
            <person name="Liao W."/>
            <person name="Wang J."/>
            <person name="Ji L."/>
            <person name="Li Y."/>
            <person name="Guo B."/>
            <person name="Mustafa N.S."/>
            <person name="Li S."/>
            <person name="Yun Q."/>
            <person name="Keller S.R."/>
            <person name="Mao J."/>
            <person name="Zhang R."/>
            <person name="Strauss S.H."/>
        </authorList>
    </citation>
    <scope>NUCLEOTIDE SEQUENCE</scope>
    <source>
        <strain evidence="11">GM15</strain>
        <tissue evidence="11">Leaf</tissue>
    </source>
</reference>
<dbReference type="AlphaFoldDB" id="A0A8X7ZJ36"/>
<dbReference type="PANTHER" id="PTHR18952">
    <property type="entry name" value="CARBONIC ANHYDRASE"/>
    <property type="match status" value="1"/>
</dbReference>
<dbReference type="PROSITE" id="PS51144">
    <property type="entry name" value="ALPHA_CA_2"/>
    <property type="match status" value="1"/>
</dbReference>
<keyword evidence="6 9" id="KW-0862">Zinc</keyword>
<comment type="similarity">
    <text evidence="9">Belongs to the alpha-carbonic anhydrase family.</text>
</comment>
<evidence type="ECO:0000256" key="4">
    <source>
        <dbReference type="ARBA" id="ARBA00012925"/>
    </source>
</evidence>
<evidence type="ECO:0000313" key="12">
    <source>
        <dbReference type="Proteomes" id="UP000886885"/>
    </source>
</evidence>
<evidence type="ECO:0000259" key="10">
    <source>
        <dbReference type="PROSITE" id="PS51144"/>
    </source>
</evidence>
<evidence type="ECO:0000256" key="2">
    <source>
        <dbReference type="ARBA" id="ARBA00004470"/>
    </source>
</evidence>
<comment type="similarity">
    <text evidence="3">Belongs to the alpha-class carbonic anhydrase family.</text>
</comment>
<comment type="caution">
    <text evidence="11">The sequence shown here is derived from an EMBL/GenBank/DDBJ whole genome shotgun (WGS) entry which is preliminary data.</text>
</comment>
<dbReference type="GO" id="GO:0004089">
    <property type="term" value="F:carbonate dehydratase activity"/>
    <property type="evidence" value="ECO:0007669"/>
    <property type="project" value="UniProtKB-UniRule"/>
</dbReference>
<evidence type="ECO:0000256" key="6">
    <source>
        <dbReference type="ARBA" id="ARBA00022833"/>
    </source>
</evidence>
<comment type="catalytic activity">
    <reaction evidence="8 9">
        <text>hydrogencarbonate + H(+) = CO2 + H2O</text>
        <dbReference type="Rhea" id="RHEA:10748"/>
        <dbReference type="ChEBI" id="CHEBI:15377"/>
        <dbReference type="ChEBI" id="CHEBI:15378"/>
        <dbReference type="ChEBI" id="CHEBI:16526"/>
        <dbReference type="ChEBI" id="CHEBI:17544"/>
        <dbReference type="EC" id="4.2.1.1"/>
    </reaction>
</comment>
<gene>
    <name evidence="11" type="ORF">POTOM_025416</name>
</gene>
<evidence type="ECO:0000256" key="1">
    <source>
        <dbReference type="ARBA" id="ARBA00001947"/>
    </source>
</evidence>
<keyword evidence="9" id="KW-0732">Signal</keyword>
<evidence type="ECO:0000256" key="3">
    <source>
        <dbReference type="ARBA" id="ARBA00006365"/>
    </source>
</evidence>
<dbReference type="Pfam" id="PF00194">
    <property type="entry name" value="Carb_anhydrase"/>
    <property type="match status" value="1"/>
</dbReference>
<protein>
    <recommendedName>
        <fullName evidence="4 9">Carbonic anhydrase</fullName>
        <ecNumber evidence="4 9">4.2.1.1</ecNumber>
    </recommendedName>
</protein>
<dbReference type="EC" id="4.2.1.1" evidence="4 9"/>
<dbReference type="InterPro" id="IPR001148">
    <property type="entry name" value="CA_dom"/>
</dbReference>
<comment type="function">
    <text evidence="9">Reversible hydration of carbon dioxide.</text>
</comment>
<organism evidence="11 12">
    <name type="scientific">Populus tomentosa</name>
    <name type="common">Chinese white poplar</name>
    <dbReference type="NCBI Taxonomy" id="118781"/>
    <lineage>
        <taxon>Eukaryota</taxon>
        <taxon>Viridiplantae</taxon>
        <taxon>Streptophyta</taxon>
        <taxon>Embryophyta</taxon>
        <taxon>Tracheophyta</taxon>
        <taxon>Spermatophyta</taxon>
        <taxon>Magnoliopsida</taxon>
        <taxon>eudicotyledons</taxon>
        <taxon>Gunneridae</taxon>
        <taxon>Pentapetalae</taxon>
        <taxon>rosids</taxon>
        <taxon>fabids</taxon>
        <taxon>Malpighiales</taxon>
        <taxon>Salicaceae</taxon>
        <taxon>Saliceae</taxon>
        <taxon>Populus</taxon>
    </lineage>
</organism>
<name>A0A8X7ZJ36_POPTO</name>
<dbReference type="InterPro" id="IPR018338">
    <property type="entry name" value="Carbonic_anhydrase_a-class_CS"/>
</dbReference>
<dbReference type="Proteomes" id="UP000886885">
    <property type="component" value="Chromosome 6D"/>
</dbReference>
<feature type="signal peptide" evidence="9">
    <location>
        <begin position="1"/>
        <end position="28"/>
    </location>
</feature>
<keyword evidence="12" id="KW-1185">Reference proteome</keyword>
<keyword evidence="5 9" id="KW-0479">Metal-binding</keyword>
<evidence type="ECO:0000256" key="7">
    <source>
        <dbReference type="ARBA" id="ARBA00023239"/>
    </source>
</evidence>
<comment type="subcellular location">
    <subcellularLocation>
        <location evidence="2">Plastid</location>
        <location evidence="2">Chloroplast stroma</location>
    </subcellularLocation>
</comment>
<evidence type="ECO:0000256" key="5">
    <source>
        <dbReference type="ARBA" id="ARBA00022723"/>
    </source>
</evidence>